<evidence type="ECO:0008006" key="9">
    <source>
        <dbReference type="Google" id="ProtNLM"/>
    </source>
</evidence>
<evidence type="ECO:0000256" key="6">
    <source>
        <dbReference type="SAM" id="Phobius"/>
    </source>
</evidence>
<protein>
    <recommendedName>
        <fullName evidence="9">RTA1 domain protein</fullName>
    </recommendedName>
</protein>
<name>A0ABR3YQH4_9PEZI</name>
<evidence type="ECO:0000313" key="7">
    <source>
        <dbReference type="EMBL" id="KAL1890601.1"/>
    </source>
</evidence>
<organism evidence="7 8">
    <name type="scientific">Sporothrix stenoceras</name>
    <dbReference type="NCBI Taxonomy" id="5173"/>
    <lineage>
        <taxon>Eukaryota</taxon>
        <taxon>Fungi</taxon>
        <taxon>Dikarya</taxon>
        <taxon>Ascomycota</taxon>
        <taxon>Pezizomycotina</taxon>
        <taxon>Sordariomycetes</taxon>
        <taxon>Sordariomycetidae</taxon>
        <taxon>Ophiostomatales</taxon>
        <taxon>Ophiostomataceae</taxon>
        <taxon>Sporothrix</taxon>
    </lineage>
</organism>
<reference evidence="7 8" key="1">
    <citation type="journal article" date="2024" name="IMA Fungus">
        <title>IMA Genome - F19 : A genome assembly and annotation guide to empower mycologists, including annotated draft genome sequences of Ceratocystis pirilliformis, Diaporthe australafricana, Fusarium ophioides, Paecilomyces lecythidis, and Sporothrix stenoceras.</title>
        <authorList>
            <person name="Aylward J."/>
            <person name="Wilson A.M."/>
            <person name="Visagie C.M."/>
            <person name="Spraker J."/>
            <person name="Barnes I."/>
            <person name="Buitendag C."/>
            <person name="Ceriani C."/>
            <person name="Del Mar Angel L."/>
            <person name="du Plessis D."/>
            <person name="Fuchs T."/>
            <person name="Gasser K."/>
            <person name="Kramer D."/>
            <person name="Li W."/>
            <person name="Munsamy K."/>
            <person name="Piso A."/>
            <person name="Price J.L."/>
            <person name="Sonnekus B."/>
            <person name="Thomas C."/>
            <person name="van der Nest A."/>
            <person name="van Dijk A."/>
            <person name="van Heerden A."/>
            <person name="van Vuuren N."/>
            <person name="Yilmaz N."/>
            <person name="Duong T.A."/>
            <person name="van der Merwe N.A."/>
            <person name="Wingfield M.J."/>
            <person name="Wingfield B.D."/>
        </authorList>
    </citation>
    <scope>NUCLEOTIDE SEQUENCE [LARGE SCALE GENOMIC DNA]</scope>
    <source>
        <strain evidence="7 8">CMW 5346</strain>
    </source>
</reference>
<keyword evidence="4 6" id="KW-0472">Membrane</keyword>
<dbReference type="PANTHER" id="PTHR31465:SF27">
    <property type="entry name" value="DOMAIN PROTEIN, PUTATIVE (AFU_ORTHOLOGUE AFUA_3G01030)-RELATED"/>
    <property type="match status" value="1"/>
</dbReference>
<feature type="region of interest" description="Disordered" evidence="5">
    <location>
        <begin position="306"/>
        <end position="333"/>
    </location>
</feature>
<dbReference type="EMBL" id="JAWCUI010000060">
    <property type="protein sequence ID" value="KAL1890601.1"/>
    <property type="molecule type" value="Genomic_DNA"/>
</dbReference>
<keyword evidence="3 6" id="KW-1133">Transmembrane helix</keyword>
<gene>
    <name evidence="7" type="ORF">Sste5346_008117</name>
</gene>
<feature type="transmembrane region" description="Helical" evidence="6">
    <location>
        <begin position="113"/>
        <end position="135"/>
    </location>
</feature>
<evidence type="ECO:0000256" key="2">
    <source>
        <dbReference type="ARBA" id="ARBA00022692"/>
    </source>
</evidence>
<feature type="transmembrane region" description="Helical" evidence="6">
    <location>
        <begin position="155"/>
        <end position="177"/>
    </location>
</feature>
<evidence type="ECO:0000256" key="3">
    <source>
        <dbReference type="ARBA" id="ARBA00022989"/>
    </source>
</evidence>
<feature type="transmembrane region" description="Helical" evidence="6">
    <location>
        <begin position="249"/>
        <end position="267"/>
    </location>
</feature>
<feature type="transmembrane region" description="Helical" evidence="6">
    <location>
        <begin position="79"/>
        <end position="101"/>
    </location>
</feature>
<proteinExistence type="predicted"/>
<keyword evidence="2 6" id="KW-0812">Transmembrane</keyword>
<feature type="transmembrane region" description="Helical" evidence="6">
    <location>
        <begin position="46"/>
        <end position="64"/>
    </location>
</feature>
<dbReference type="Proteomes" id="UP001583186">
    <property type="component" value="Unassembled WGS sequence"/>
</dbReference>
<dbReference type="PANTHER" id="PTHR31465">
    <property type="entry name" value="PROTEIN RTA1-RELATED"/>
    <property type="match status" value="1"/>
</dbReference>
<evidence type="ECO:0000256" key="4">
    <source>
        <dbReference type="ARBA" id="ARBA00023136"/>
    </source>
</evidence>
<evidence type="ECO:0000256" key="5">
    <source>
        <dbReference type="SAM" id="MobiDB-lite"/>
    </source>
</evidence>
<evidence type="ECO:0000313" key="8">
    <source>
        <dbReference type="Proteomes" id="UP001583186"/>
    </source>
</evidence>
<evidence type="ECO:0000256" key="1">
    <source>
        <dbReference type="ARBA" id="ARBA00004141"/>
    </source>
</evidence>
<comment type="caution">
    <text evidence="7">The sequence shown here is derived from an EMBL/GenBank/DDBJ whole genome shotgun (WGS) entry which is preliminary data.</text>
</comment>
<accession>A0ABR3YQH4</accession>
<dbReference type="Pfam" id="PF04479">
    <property type="entry name" value="RTA1"/>
    <property type="match status" value="1"/>
</dbReference>
<sequence>MPTLQPYVDDVYLWKYVPSLTLSIVFIGVFFVVTLGHVWKMVAKKMWFCTPFVIGGFFEVIGYASRAGAYNDTGSLGPYLLQSLFLLLAPIFFAATLYMVYSRIVRAVHGEQFSLIAPRWTTRLFVLLDFSFLSIQSNGGGLLAKTKTAQIGTDIIVVGLILQVLGFIGFMVCCVVFHRRFGASQKHARCGGDIEQSGPGNVGGTSLPWESCLYMLYVTSLAVLARNLYRVVEFSTGTDGFLQAHEWPVYAFDAALMLLVMIIFLVWHPSTLYPNGVPPASAAASIENGGSRPDQRESMIELTGTETVFRPEGDSSGGRGNSNSPASRYKEHDSNGFKLEDWFWPAKVWSLIKNRK</sequence>
<comment type="subcellular location">
    <subcellularLocation>
        <location evidence="1">Membrane</location>
        <topology evidence="1">Multi-pass membrane protein</topology>
    </subcellularLocation>
</comment>
<keyword evidence="8" id="KW-1185">Reference proteome</keyword>
<feature type="transmembrane region" description="Helical" evidence="6">
    <location>
        <begin position="20"/>
        <end position="39"/>
    </location>
</feature>
<dbReference type="InterPro" id="IPR007568">
    <property type="entry name" value="RTA1"/>
</dbReference>